<evidence type="ECO:0000259" key="8">
    <source>
        <dbReference type="Pfam" id="PF02203"/>
    </source>
</evidence>
<proteinExistence type="predicted"/>
<dbReference type="GO" id="GO:0007165">
    <property type="term" value="P:signal transduction"/>
    <property type="evidence" value="ECO:0007669"/>
    <property type="project" value="UniProtKB-KW"/>
</dbReference>
<reference evidence="9 10" key="1">
    <citation type="submission" date="2016-08" db="EMBL/GenBank/DDBJ databases">
        <title>Evolution of the type three secretion system and type three effector repertoires in Xanthomonas.</title>
        <authorList>
            <person name="Merda D."/>
            <person name="Briand M."/>
            <person name="Bosis E."/>
            <person name="Rousseau C."/>
            <person name="Portier P."/>
            <person name="Jacques M.-A."/>
            <person name="Fischer-Le Saux M."/>
        </authorList>
    </citation>
    <scope>NUCLEOTIDE SEQUENCE [LARGE SCALE GENOMIC DNA]</scope>
    <source>
        <strain evidence="9 10">CFBP 3122</strain>
    </source>
</reference>
<dbReference type="Pfam" id="PF02203">
    <property type="entry name" value="TarH"/>
    <property type="match status" value="1"/>
</dbReference>
<name>A0A2S6Z9Q1_9XANT</name>
<evidence type="ECO:0000256" key="4">
    <source>
        <dbReference type="ARBA" id="ARBA00022989"/>
    </source>
</evidence>
<dbReference type="InterPro" id="IPR003122">
    <property type="entry name" value="Tar_rcpt_lig-bd"/>
</dbReference>
<evidence type="ECO:0000313" key="9">
    <source>
        <dbReference type="EMBL" id="PPT78640.1"/>
    </source>
</evidence>
<evidence type="ECO:0000256" key="1">
    <source>
        <dbReference type="ARBA" id="ARBA00004236"/>
    </source>
</evidence>
<protein>
    <recommendedName>
        <fullName evidence="8">Chemotaxis methyl-accepting receptor Tar-related ligand-binding domain-containing protein</fullName>
    </recommendedName>
</protein>
<dbReference type="RefSeq" id="WP_104595773.1">
    <property type="nucleotide sequence ID" value="NZ_MIGV01000001.1"/>
</dbReference>
<evidence type="ECO:0000256" key="5">
    <source>
        <dbReference type="ARBA" id="ARBA00023136"/>
    </source>
</evidence>
<keyword evidence="5 7" id="KW-0472">Membrane</keyword>
<comment type="caution">
    <text evidence="9">The sequence shown here is derived from an EMBL/GenBank/DDBJ whole genome shotgun (WGS) entry which is preliminary data.</text>
</comment>
<accession>A0A2S6Z9Q1</accession>
<sequence>MELTTALGARRGLTIAGMTLGALLVMTAWLTLSPLSHTSDRLDYLEHQRLAPSAALHELRASMTELHAYELGQIMHAGDTAEAADYDRRMDDTRQRLERAWKHYAASTPEGDETRRRNLFKHRLDSYLELRRRVAETVRAGDKTQAEALSTG</sequence>
<keyword evidence="6" id="KW-0807">Transducer</keyword>
<dbReference type="Proteomes" id="UP000238270">
    <property type="component" value="Unassembled WGS sequence"/>
</dbReference>
<feature type="transmembrane region" description="Helical" evidence="7">
    <location>
        <begin position="12"/>
        <end position="32"/>
    </location>
</feature>
<feature type="domain" description="Chemotaxis methyl-accepting receptor Tar-related ligand-binding" evidence="8">
    <location>
        <begin position="10"/>
        <end position="148"/>
    </location>
</feature>
<dbReference type="EMBL" id="MIGV01000001">
    <property type="protein sequence ID" value="PPT78640.1"/>
    <property type="molecule type" value="Genomic_DNA"/>
</dbReference>
<evidence type="ECO:0000313" key="10">
    <source>
        <dbReference type="Proteomes" id="UP000238270"/>
    </source>
</evidence>
<evidence type="ECO:0000256" key="7">
    <source>
        <dbReference type="SAM" id="Phobius"/>
    </source>
</evidence>
<evidence type="ECO:0000256" key="2">
    <source>
        <dbReference type="ARBA" id="ARBA00022475"/>
    </source>
</evidence>
<gene>
    <name evidence="9" type="ORF">XaplCFBP3122_00025</name>
</gene>
<dbReference type="GO" id="GO:0006935">
    <property type="term" value="P:chemotaxis"/>
    <property type="evidence" value="ECO:0007669"/>
    <property type="project" value="InterPro"/>
</dbReference>
<comment type="subcellular location">
    <subcellularLocation>
        <location evidence="1">Cell membrane</location>
    </subcellularLocation>
</comment>
<dbReference type="AlphaFoldDB" id="A0A2S6Z9Q1"/>
<organism evidence="9 10">
    <name type="scientific">Xanthomonas arboricola pv. populi</name>
    <dbReference type="NCBI Taxonomy" id="487823"/>
    <lineage>
        <taxon>Bacteria</taxon>
        <taxon>Pseudomonadati</taxon>
        <taxon>Pseudomonadota</taxon>
        <taxon>Gammaproteobacteria</taxon>
        <taxon>Lysobacterales</taxon>
        <taxon>Lysobacteraceae</taxon>
        <taxon>Xanthomonas</taxon>
    </lineage>
</organism>
<evidence type="ECO:0000256" key="3">
    <source>
        <dbReference type="ARBA" id="ARBA00022692"/>
    </source>
</evidence>
<evidence type="ECO:0000256" key="6">
    <source>
        <dbReference type="ARBA" id="ARBA00023224"/>
    </source>
</evidence>
<keyword evidence="2" id="KW-1003">Cell membrane</keyword>
<keyword evidence="3 7" id="KW-0812">Transmembrane</keyword>
<dbReference type="GO" id="GO:0005886">
    <property type="term" value="C:plasma membrane"/>
    <property type="evidence" value="ECO:0007669"/>
    <property type="project" value="UniProtKB-SubCell"/>
</dbReference>
<keyword evidence="4 7" id="KW-1133">Transmembrane helix</keyword>